<protein>
    <submittedName>
        <fullName evidence="1">Uncharacterized protein</fullName>
    </submittedName>
</protein>
<dbReference type="EMBL" id="PVEP01000015">
    <property type="protein sequence ID" value="PQV52901.1"/>
    <property type="molecule type" value="Genomic_DNA"/>
</dbReference>
<dbReference type="Pfam" id="PF23140">
    <property type="entry name" value="Gp80"/>
    <property type="match status" value="1"/>
</dbReference>
<organism evidence="1 2">
    <name type="scientific">Albidovulum denitrificans</name>
    <dbReference type="NCBI Taxonomy" id="404881"/>
    <lineage>
        <taxon>Bacteria</taxon>
        <taxon>Pseudomonadati</taxon>
        <taxon>Pseudomonadota</taxon>
        <taxon>Alphaproteobacteria</taxon>
        <taxon>Rhodobacterales</taxon>
        <taxon>Paracoccaceae</taxon>
        <taxon>Albidovulum</taxon>
    </lineage>
</organism>
<comment type="caution">
    <text evidence="1">The sequence shown here is derived from an EMBL/GenBank/DDBJ whole genome shotgun (WGS) entry which is preliminary data.</text>
</comment>
<proteinExistence type="predicted"/>
<evidence type="ECO:0000313" key="2">
    <source>
        <dbReference type="Proteomes" id="UP000238338"/>
    </source>
</evidence>
<dbReference type="Proteomes" id="UP000238338">
    <property type="component" value="Unassembled WGS sequence"/>
</dbReference>
<dbReference type="AlphaFoldDB" id="A0A2S8RWF3"/>
<reference evidence="1 2" key="1">
    <citation type="submission" date="2018-02" db="EMBL/GenBank/DDBJ databases">
        <title>Genomic Encyclopedia of Archaeal and Bacterial Type Strains, Phase II (KMG-II): from individual species to whole genera.</title>
        <authorList>
            <person name="Goeker M."/>
        </authorList>
    </citation>
    <scope>NUCLEOTIDE SEQUENCE [LARGE SCALE GENOMIC DNA]</scope>
    <source>
        <strain evidence="1 2">DSM 18921</strain>
    </source>
</reference>
<keyword evidence="2" id="KW-1185">Reference proteome</keyword>
<dbReference type="RefSeq" id="WP_105516545.1">
    <property type="nucleotide sequence ID" value="NZ_PVEP01000015.1"/>
</dbReference>
<sequence>MSKGNTFENDFLKMIFNAIAIANIADNAGTSPLTNLYVGLHTADPGEAGDQTTNECAYTSYARVAVARTAVGWTVTNNVVNPAADITFPAATGGSETATHFSVGTAASGTGKILYSGAISPTIAISTGVTPKLDTSTAITED</sequence>
<name>A0A2S8RWF3_9RHOB</name>
<gene>
    <name evidence="1" type="ORF">LX70_04007</name>
</gene>
<accession>A0A2S8RWF3</accession>
<evidence type="ECO:0000313" key="1">
    <source>
        <dbReference type="EMBL" id="PQV52901.1"/>
    </source>
</evidence>
<dbReference type="OrthoDB" id="8303674at2"/>
<dbReference type="InterPro" id="IPR056908">
    <property type="entry name" value="Gp80-like"/>
</dbReference>